<feature type="region of interest" description="Disordered" evidence="1">
    <location>
        <begin position="267"/>
        <end position="293"/>
    </location>
</feature>
<feature type="compositionally biased region" description="Basic and acidic residues" evidence="1">
    <location>
        <begin position="147"/>
        <end position="166"/>
    </location>
</feature>
<evidence type="ECO:0008006" key="4">
    <source>
        <dbReference type="Google" id="ProtNLM"/>
    </source>
</evidence>
<feature type="region of interest" description="Disordered" evidence="1">
    <location>
        <begin position="191"/>
        <end position="231"/>
    </location>
</feature>
<organism evidence="2 3">
    <name type="scientific">Vitis rotundifolia</name>
    <name type="common">Muscadine grape</name>
    <dbReference type="NCBI Taxonomy" id="103349"/>
    <lineage>
        <taxon>Eukaryota</taxon>
        <taxon>Viridiplantae</taxon>
        <taxon>Streptophyta</taxon>
        <taxon>Embryophyta</taxon>
        <taxon>Tracheophyta</taxon>
        <taxon>Spermatophyta</taxon>
        <taxon>Magnoliopsida</taxon>
        <taxon>eudicotyledons</taxon>
        <taxon>Gunneridae</taxon>
        <taxon>Pentapetalae</taxon>
        <taxon>rosids</taxon>
        <taxon>Vitales</taxon>
        <taxon>Vitaceae</taxon>
        <taxon>Viteae</taxon>
        <taxon>Vitis</taxon>
    </lineage>
</organism>
<accession>A0AA39DMQ3</accession>
<evidence type="ECO:0000313" key="2">
    <source>
        <dbReference type="EMBL" id="KAJ9687652.1"/>
    </source>
</evidence>
<evidence type="ECO:0000313" key="3">
    <source>
        <dbReference type="Proteomes" id="UP001168098"/>
    </source>
</evidence>
<sequence>MRRWSPKENAEIEGKFRRGWIELRGLPFHLWTEVHLKKIVEQWGTVIEIDWRMLKLFDLSKARVRIAMKDRSVFTVAVVVVGEEDVRRGSVKGESTREALASNMGTGGGRRVEKIRSTAGGRCCVGEDNRTRKGGKRGMVVVLAEGTRSKGEQKKEAGGERARGDEASAVEGCRAYERKAQPLSKIGPTFEKADCKSKGPSGMGLSPGGKDLVETEVSSGTENDSPVAGKGKIAFGYGREAQTSSPAKKKMMIGSKKLWSILLPPSSERRQGLRCCSEPPLSEKDKVDIDENPEVEALGADYLA</sequence>
<feature type="region of interest" description="Disordered" evidence="1">
    <location>
        <begin position="146"/>
        <end position="169"/>
    </location>
</feature>
<name>A0AA39DMQ3_VITRO</name>
<comment type="caution">
    <text evidence="2">The sequence shown here is derived from an EMBL/GenBank/DDBJ whole genome shotgun (WGS) entry which is preliminary data.</text>
</comment>
<protein>
    <recommendedName>
        <fullName evidence="4">DUF4283 domain-containing protein</fullName>
    </recommendedName>
</protein>
<reference evidence="2 3" key="1">
    <citation type="journal article" date="2023" name="BMC Biotechnol.">
        <title>Vitis rotundifolia cv Carlos genome sequencing.</title>
        <authorList>
            <person name="Huff M."/>
            <person name="Hulse-Kemp A."/>
            <person name="Scheffler B."/>
            <person name="Youngblood R."/>
            <person name="Simpson S."/>
            <person name="Babiker E."/>
            <person name="Staton M."/>
        </authorList>
    </citation>
    <scope>NUCLEOTIDE SEQUENCE [LARGE SCALE GENOMIC DNA]</scope>
    <source>
        <tissue evidence="2">Leaf</tissue>
    </source>
</reference>
<gene>
    <name evidence="2" type="ORF">PVL29_016223</name>
</gene>
<dbReference type="Proteomes" id="UP001168098">
    <property type="component" value="Unassembled WGS sequence"/>
</dbReference>
<dbReference type="EMBL" id="JARBHA010000012">
    <property type="protein sequence ID" value="KAJ9687652.1"/>
    <property type="molecule type" value="Genomic_DNA"/>
</dbReference>
<keyword evidence="3" id="KW-1185">Reference proteome</keyword>
<evidence type="ECO:0000256" key="1">
    <source>
        <dbReference type="SAM" id="MobiDB-lite"/>
    </source>
</evidence>
<feature type="region of interest" description="Disordered" evidence="1">
    <location>
        <begin position="92"/>
        <end position="111"/>
    </location>
</feature>
<proteinExistence type="predicted"/>
<dbReference type="AlphaFoldDB" id="A0AA39DMQ3"/>